<comment type="similarity">
    <text evidence="1">Belongs to the sigma-70 factor family. ECF subfamily.</text>
</comment>
<dbReference type="Gene3D" id="1.10.1740.10">
    <property type="match status" value="1"/>
</dbReference>
<evidence type="ECO:0000313" key="8">
    <source>
        <dbReference type="EMBL" id="OGB74191.1"/>
    </source>
</evidence>
<dbReference type="PANTHER" id="PTHR43133">
    <property type="entry name" value="RNA POLYMERASE ECF-TYPE SIGMA FACTO"/>
    <property type="match status" value="1"/>
</dbReference>
<dbReference type="InterPro" id="IPR013324">
    <property type="entry name" value="RNA_pol_sigma_r3/r4-like"/>
</dbReference>
<evidence type="ECO:0000313" key="9">
    <source>
        <dbReference type="Proteomes" id="UP000176651"/>
    </source>
</evidence>
<dbReference type="Proteomes" id="UP000176651">
    <property type="component" value="Unassembled WGS sequence"/>
</dbReference>
<dbReference type="GO" id="GO:0003677">
    <property type="term" value="F:DNA binding"/>
    <property type="evidence" value="ECO:0007669"/>
    <property type="project" value="UniProtKB-KW"/>
</dbReference>
<dbReference type="InterPro" id="IPR014284">
    <property type="entry name" value="RNA_pol_sigma-70_dom"/>
</dbReference>
<gene>
    <name evidence="8" type="ORF">A2V68_00200</name>
</gene>
<feature type="domain" description="RNA polymerase sigma-70 region 2" evidence="6">
    <location>
        <begin position="32"/>
        <end position="99"/>
    </location>
</feature>
<keyword evidence="3" id="KW-0731">Sigma factor</keyword>
<evidence type="ECO:0000256" key="4">
    <source>
        <dbReference type="ARBA" id="ARBA00023125"/>
    </source>
</evidence>
<dbReference type="InterPro" id="IPR036388">
    <property type="entry name" value="WH-like_DNA-bd_sf"/>
</dbReference>
<evidence type="ECO:0000256" key="2">
    <source>
        <dbReference type="ARBA" id="ARBA00023015"/>
    </source>
</evidence>
<dbReference type="SUPFAM" id="SSF88659">
    <property type="entry name" value="Sigma3 and sigma4 domains of RNA polymerase sigma factors"/>
    <property type="match status" value="1"/>
</dbReference>
<dbReference type="InterPro" id="IPR007627">
    <property type="entry name" value="RNA_pol_sigma70_r2"/>
</dbReference>
<proteinExistence type="inferred from homology"/>
<comment type="caution">
    <text evidence="8">The sequence shown here is derived from an EMBL/GenBank/DDBJ whole genome shotgun (WGS) entry which is preliminary data.</text>
</comment>
<evidence type="ECO:0000256" key="3">
    <source>
        <dbReference type="ARBA" id="ARBA00023082"/>
    </source>
</evidence>
<keyword evidence="2" id="KW-0805">Transcription regulation</keyword>
<dbReference type="Gene3D" id="1.10.10.10">
    <property type="entry name" value="Winged helix-like DNA-binding domain superfamily/Winged helix DNA-binding domain"/>
    <property type="match status" value="1"/>
</dbReference>
<accession>A0A1F4NRY5</accession>
<dbReference type="NCBIfam" id="TIGR02937">
    <property type="entry name" value="sigma70-ECF"/>
    <property type="match status" value="1"/>
</dbReference>
<keyword evidence="5" id="KW-0804">Transcription</keyword>
<dbReference type="AlphaFoldDB" id="A0A1F4NRY5"/>
<dbReference type="InterPro" id="IPR013249">
    <property type="entry name" value="RNA_pol_sigma70_r4_t2"/>
</dbReference>
<protein>
    <recommendedName>
        <fullName evidence="10">RNA polymerase subunit sigma-24</fullName>
    </recommendedName>
</protein>
<organism evidence="8 9">
    <name type="scientific">candidate division Kazan bacterium RBG_13_50_9</name>
    <dbReference type="NCBI Taxonomy" id="1798535"/>
    <lineage>
        <taxon>Bacteria</taxon>
        <taxon>Bacteria division Kazan-3B-28</taxon>
    </lineage>
</organism>
<evidence type="ECO:0000256" key="5">
    <source>
        <dbReference type="ARBA" id="ARBA00023163"/>
    </source>
</evidence>
<keyword evidence="4" id="KW-0238">DNA-binding</keyword>
<dbReference type="STRING" id="1798535.A2V68_00200"/>
<evidence type="ECO:0000259" key="6">
    <source>
        <dbReference type="Pfam" id="PF04542"/>
    </source>
</evidence>
<dbReference type="GO" id="GO:0006352">
    <property type="term" value="P:DNA-templated transcription initiation"/>
    <property type="evidence" value="ECO:0007669"/>
    <property type="project" value="InterPro"/>
</dbReference>
<dbReference type="Pfam" id="PF08281">
    <property type="entry name" value="Sigma70_r4_2"/>
    <property type="match status" value="1"/>
</dbReference>
<dbReference type="PANTHER" id="PTHR43133:SF8">
    <property type="entry name" value="RNA POLYMERASE SIGMA FACTOR HI_1459-RELATED"/>
    <property type="match status" value="1"/>
</dbReference>
<dbReference type="SUPFAM" id="SSF88946">
    <property type="entry name" value="Sigma2 domain of RNA polymerase sigma factors"/>
    <property type="match status" value="1"/>
</dbReference>
<evidence type="ECO:0000259" key="7">
    <source>
        <dbReference type="Pfam" id="PF08281"/>
    </source>
</evidence>
<name>A0A1F4NRY5_UNCK3</name>
<dbReference type="EMBL" id="META01000003">
    <property type="protein sequence ID" value="OGB74191.1"/>
    <property type="molecule type" value="Genomic_DNA"/>
</dbReference>
<dbReference type="GO" id="GO:0016987">
    <property type="term" value="F:sigma factor activity"/>
    <property type="evidence" value="ECO:0007669"/>
    <property type="project" value="UniProtKB-KW"/>
</dbReference>
<evidence type="ECO:0000256" key="1">
    <source>
        <dbReference type="ARBA" id="ARBA00010641"/>
    </source>
</evidence>
<sequence>MDEDMLQFGESDIQELVGRIQQGETDLFGRIFDMFADRIFRFAYLRIGDREEAKDVTSEVFLGAYQSLPRYRFQAKAKFSTWLFSIARRVVANHYRQGDKRRKDLGLEGIAAVVSDDSASDLDKVGTKLEYEGVIQHLKGLPPDIREALTLRFIEELDYPEIEEITGKKQNHIRVLVHRGLKQLKEKLNGQV</sequence>
<dbReference type="InterPro" id="IPR039425">
    <property type="entry name" value="RNA_pol_sigma-70-like"/>
</dbReference>
<dbReference type="Pfam" id="PF04542">
    <property type="entry name" value="Sigma70_r2"/>
    <property type="match status" value="1"/>
</dbReference>
<evidence type="ECO:0008006" key="10">
    <source>
        <dbReference type="Google" id="ProtNLM"/>
    </source>
</evidence>
<dbReference type="InterPro" id="IPR013325">
    <property type="entry name" value="RNA_pol_sigma_r2"/>
</dbReference>
<dbReference type="CDD" id="cd06171">
    <property type="entry name" value="Sigma70_r4"/>
    <property type="match status" value="1"/>
</dbReference>
<feature type="domain" description="RNA polymerase sigma factor 70 region 4 type 2" evidence="7">
    <location>
        <begin position="138"/>
        <end position="184"/>
    </location>
</feature>
<reference evidence="8 9" key="1">
    <citation type="journal article" date="2016" name="Nat. Commun.">
        <title>Thousands of microbial genomes shed light on interconnected biogeochemical processes in an aquifer system.</title>
        <authorList>
            <person name="Anantharaman K."/>
            <person name="Brown C.T."/>
            <person name="Hug L.A."/>
            <person name="Sharon I."/>
            <person name="Castelle C.J."/>
            <person name="Probst A.J."/>
            <person name="Thomas B.C."/>
            <person name="Singh A."/>
            <person name="Wilkins M.J."/>
            <person name="Karaoz U."/>
            <person name="Brodie E.L."/>
            <person name="Williams K.H."/>
            <person name="Hubbard S.S."/>
            <person name="Banfield J.F."/>
        </authorList>
    </citation>
    <scope>NUCLEOTIDE SEQUENCE [LARGE SCALE GENOMIC DNA]</scope>
</reference>